<dbReference type="AlphaFoldDB" id="A0A8H6PVP9"/>
<dbReference type="PANTHER" id="PTHR46640:SF1">
    <property type="entry name" value="FUNGAL LIPASE-LIKE DOMAIN-CONTAINING PROTEIN-RELATED"/>
    <property type="match status" value="1"/>
</dbReference>
<keyword evidence="11" id="KW-1185">Reference proteome</keyword>
<comment type="catalytic activity">
    <reaction evidence="5">
        <text>feruloyl-polysaccharide + H2O = ferulate + polysaccharide.</text>
        <dbReference type="EC" id="3.1.1.73"/>
    </reaction>
</comment>
<dbReference type="GO" id="GO:0030600">
    <property type="term" value="F:feruloyl esterase activity"/>
    <property type="evidence" value="ECO:0007669"/>
    <property type="project" value="UniProtKB-EC"/>
</dbReference>
<feature type="domain" description="Fungal lipase-type" evidence="8">
    <location>
        <begin position="120"/>
        <end position="271"/>
    </location>
</feature>
<dbReference type="EMBL" id="JACBAF010002251">
    <property type="protein sequence ID" value="KAF7161124.1"/>
    <property type="molecule type" value="Genomic_DNA"/>
</dbReference>
<gene>
    <name evidence="9" type="ORF">CNMCM5793_004653</name>
    <name evidence="10" type="ORF">CNMCM6106_008487</name>
</gene>
<evidence type="ECO:0000259" key="8">
    <source>
        <dbReference type="Pfam" id="PF01764"/>
    </source>
</evidence>
<dbReference type="PANTHER" id="PTHR46640">
    <property type="entry name" value="TRIACYLGLYCEROL LIPASE, PUTATIVE (AFU_ORTHOLOGUE AFUA_6G06510)-RELATED"/>
    <property type="match status" value="1"/>
</dbReference>
<evidence type="ECO:0000313" key="12">
    <source>
        <dbReference type="Proteomes" id="UP000662466"/>
    </source>
</evidence>
<dbReference type="Pfam" id="PF01764">
    <property type="entry name" value="Lipase_3"/>
    <property type="match status" value="1"/>
</dbReference>
<dbReference type="InterPro" id="IPR051299">
    <property type="entry name" value="AB_hydrolase_lip/est"/>
</dbReference>
<organism evidence="10 12">
    <name type="scientific">Aspergillus hiratsukae</name>
    <dbReference type="NCBI Taxonomy" id="1194566"/>
    <lineage>
        <taxon>Eukaryota</taxon>
        <taxon>Fungi</taxon>
        <taxon>Dikarya</taxon>
        <taxon>Ascomycota</taxon>
        <taxon>Pezizomycotina</taxon>
        <taxon>Eurotiomycetes</taxon>
        <taxon>Eurotiomycetidae</taxon>
        <taxon>Eurotiales</taxon>
        <taxon>Aspergillaceae</taxon>
        <taxon>Aspergillus</taxon>
        <taxon>Aspergillus subgen. Fumigati</taxon>
    </lineage>
</organism>
<evidence type="ECO:0000256" key="6">
    <source>
        <dbReference type="ARBA" id="ARBA00037991"/>
    </source>
</evidence>
<dbReference type="SUPFAM" id="SSF53474">
    <property type="entry name" value="alpha/beta-Hydrolases"/>
    <property type="match status" value="1"/>
</dbReference>
<dbReference type="Proteomes" id="UP000630445">
    <property type="component" value="Unassembled WGS sequence"/>
</dbReference>
<dbReference type="Gene3D" id="3.40.50.1820">
    <property type="entry name" value="alpha/beta hydrolase"/>
    <property type="match status" value="1"/>
</dbReference>
<reference evidence="10" key="1">
    <citation type="submission" date="2020-06" db="EMBL/GenBank/DDBJ databases">
        <title>Draft genome sequences of strains closely related to Aspergillus parafelis and Aspergillus hiratsukae.</title>
        <authorList>
            <person name="Dos Santos R.A.C."/>
            <person name="Rivero-Menendez O."/>
            <person name="Steenwyk J.L."/>
            <person name="Mead M.E."/>
            <person name="Goldman G.H."/>
            <person name="Alastruey-Izquierdo A."/>
            <person name="Rokas A."/>
        </authorList>
    </citation>
    <scope>NUCLEOTIDE SEQUENCE</scope>
    <source>
        <strain evidence="9">CNM-CM5793</strain>
        <strain evidence="10">CNM-CM6106</strain>
    </source>
</reference>
<keyword evidence="3" id="KW-0732">Signal</keyword>
<name>A0A8H6PVP9_9EURO</name>
<evidence type="ECO:0000256" key="4">
    <source>
        <dbReference type="ARBA" id="ARBA00022801"/>
    </source>
</evidence>
<keyword evidence="2" id="KW-0719">Serine esterase</keyword>
<evidence type="ECO:0000256" key="7">
    <source>
        <dbReference type="ARBA" id="ARBA00041313"/>
    </source>
</evidence>
<evidence type="ECO:0000313" key="10">
    <source>
        <dbReference type="EMBL" id="KAF7161124.1"/>
    </source>
</evidence>
<evidence type="ECO:0000256" key="3">
    <source>
        <dbReference type="ARBA" id="ARBA00022729"/>
    </source>
</evidence>
<evidence type="ECO:0000313" key="9">
    <source>
        <dbReference type="EMBL" id="KAF7116409.1"/>
    </source>
</evidence>
<dbReference type="EMBL" id="JACBAD010002103">
    <property type="protein sequence ID" value="KAF7116409.1"/>
    <property type="molecule type" value="Genomic_DNA"/>
</dbReference>
<comment type="similarity">
    <text evidence="6">Belongs to the AB hydrolase superfamily. FaeA family.</text>
</comment>
<dbReference type="InterPro" id="IPR002921">
    <property type="entry name" value="Fungal_lipase-type"/>
</dbReference>
<evidence type="ECO:0000313" key="11">
    <source>
        <dbReference type="Proteomes" id="UP000630445"/>
    </source>
</evidence>
<evidence type="ECO:0000256" key="1">
    <source>
        <dbReference type="ARBA" id="ARBA00013091"/>
    </source>
</evidence>
<comment type="caution">
    <text evidence="10">The sequence shown here is derived from an EMBL/GenBank/DDBJ whole genome shotgun (WGS) entry which is preliminary data.</text>
</comment>
<dbReference type="Proteomes" id="UP000662466">
    <property type="component" value="Unassembled WGS sequence"/>
</dbReference>
<sequence>MVWGASSIMLHKYCLFCLTIIASFSGLFVVSVDGRIFSRDNDRRRQISEELFGSLEELARIVDVAYCVGTTEVRKPFKCLSHCSEFQGFELVTTWNTGPFLSDSCGYVALSHGPSPKRIIVAFRGTYSLANTIIDLSAYPQVYVPYHPDNGTESAHLQCLNCTVHAGFLTSWSNTRGIVLEQVAAARVRYPDYNLVLVGHSLGGAVAALAGVEMQLRGWNPQVTTFGEPRIGNKAFVGFLDRIFNLDDFAPDPRFRRVTHVDDPVPLLPLQEWGYEMHAGEIFIAKEELSPLPHDIKLCQGDNDARCIAGTDEAVVSMLRELDDIVSAEQPLSKRVQSPQQLVLADGDPHSSANANADVADHEQLQTPFSLPWHLIPSRYRLWELFFAHRDYFWRLGLCVPGGDPTGKR</sequence>
<dbReference type="GO" id="GO:0006629">
    <property type="term" value="P:lipid metabolic process"/>
    <property type="evidence" value="ECO:0007669"/>
    <property type="project" value="InterPro"/>
</dbReference>
<proteinExistence type="inferred from homology"/>
<keyword evidence="4" id="KW-0378">Hydrolase</keyword>
<accession>A0A8H6PVP9</accession>
<evidence type="ECO:0000256" key="2">
    <source>
        <dbReference type="ARBA" id="ARBA00022487"/>
    </source>
</evidence>
<evidence type="ECO:0000256" key="5">
    <source>
        <dbReference type="ARBA" id="ARBA00034075"/>
    </source>
</evidence>
<dbReference type="EC" id="3.1.1.73" evidence="1"/>
<dbReference type="InterPro" id="IPR029058">
    <property type="entry name" value="AB_hydrolase_fold"/>
</dbReference>
<dbReference type="OrthoDB" id="406844at2759"/>
<protein>
    <recommendedName>
        <fullName evidence="1">feruloyl esterase</fullName>
        <ecNumber evidence="1">3.1.1.73</ecNumber>
    </recommendedName>
    <alternativeName>
        <fullName evidence="7">Ferulic acid esterase A</fullName>
    </alternativeName>
</protein>
<dbReference type="CDD" id="cd00519">
    <property type="entry name" value="Lipase_3"/>
    <property type="match status" value="1"/>
</dbReference>